<protein>
    <submittedName>
        <fullName evidence="1">Uncharacterized protein</fullName>
    </submittedName>
</protein>
<name>A0ABD1Y7F0_9MARC</name>
<proteinExistence type="predicted"/>
<keyword evidence="2" id="KW-1185">Reference proteome</keyword>
<comment type="caution">
    <text evidence="1">The sequence shown here is derived from an EMBL/GenBank/DDBJ whole genome shotgun (WGS) entry which is preliminary data.</text>
</comment>
<gene>
    <name evidence="1" type="ORF">R1flu_002710</name>
</gene>
<dbReference type="EMBL" id="JBHFFA010000006">
    <property type="protein sequence ID" value="KAL2622505.1"/>
    <property type="molecule type" value="Genomic_DNA"/>
</dbReference>
<evidence type="ECO:0000313" key="1">
    <source>
        <dbReference type="EMBL" id="KAL2622505.1"/>
    </source>
</evidence>
<organism evidence="1 2">
    <name type="scientific">Riccia fluitans</name>
    <dbReference type="NCBI Taxonomy" id="41844"/>
    <lineage>
        <taxon>Eukaryota</taxon>
        <taxon>Viridiplantae</taxon>
        <taxon>Streptophyta</taxon>
        <taxon>Embryophyta</taxon>
        <taxon>Marchantiophyta</taxon>
        <taxon>Marchantiopsida</taxon>
        <taxon>Marchantiidae</taxon>
        <taxon>Marchantiales</taxon>
        <taxon>Ricciaceae</taxon>
        <taxon>Riccia</taxon>
    </lineage>
</organism>
<accession>A0ABD1Y7F0</accession>
<dbReference type="Proteomes" id="UP001605036">
    <property type="component" value="Unassembled WGS sequence"/>
</dbReference>
<sequence>MRLSSPQIADPAADYVCSAEHSTTTITTIKNFSVNNNLNAISAFGRTVPPKCIEKLLEFLQVGRDTEF</sequence>
<evidence type="ECO:0000313" key="2">
    <source>
        <dbReference type="Proteomes" id="UP001605036"/>
    </source>
</evidence>
<reference evidence="1 2" key="1">
    <citation type="submission" date="2024-09" db="EMBL/GenBank/DDBJ databases">
        <title>Chromosome-scale assembly of Riccia fluitans.</title>
        <authorList>
            <person name="Paukszto L."/>
            <person name="Sawicki J."/>
            <person name="Karawczyk K."/>
            <person name="Piernik-Szablinska J."/>
            <person name="Szczecinska M."/>
            <person name="Mazdziarz M."/>
        </authorList>
    </citation>
    <scope>NUCLEOTIDE SEQUENCE [LARGE SCALE GENOMIC DNA]</scope>
    <source>
        <strain evidence="1">Rf_01</strain>
        <tissue evidence="1">Aerial parts of the thallus</tissue>
    </source>
</reference>
<dbReference type="AlphaFoldDB" id="A0ABD1Y7F0"/>